<reference evidence="1" key="1">
    <citation type="submission" date="2021-02" db="EMBL/GenBank/DDBJ databases">
        <authorList>
            <person name="Nowell W R."/>
        </authorList>
    </citation>
    <scope>NUCLEOTIDE SEQUENCE</scope>
</reference>
<organism evidence="1 2">
    <name type="scientific">Adineta ricciae</name>
    <name type="common">Rotifer</name>
    <dbReference type="NCBI Taxonomy" id="249248"/>
    <lineage>
        <taxon>Eukaryota</taxon>
        <taxon>Metazoa</taxon>
        <taxon>Spiralia</taxon>
        <taxon>Gnathifera</taxon>
        <taxon>Rotifera</taxon>
        <taxon>Eurotatoria</taxon>
        <taxon>Bdelloidea</taxon>
        <taxon>Adinetida</taxon>
        <taxon>Adinetidae</taxon>
        <taxon>Adineta</taxon>
    </lineage>
</organism>
<gene>
    <name evidence="1" type="ORF">EDS130_LOCUS15643</name>
</gene>
<name>A0A814HXQ5_ADIRI</name>
<evidence type="ECO:0000313" key="2">
    <source>
        <dbReference type="Proteomes" id="UP000663852"/>
    </source>
</evidence>
<dbReference type="Proteomes" id="UP000663852">
    <property type="component" value="Unassembled WGS sequence"/>
</dbReference>
<evidence type="ECO:0000313" key="1">
    <source>
        <dbReference type="EMBL" id="CAF1016071.1"/>
    </source>
</evidence>
<dbReference type="EMBL" id="CAJNOJ010000066">
    <property type="protein sequence ID" value="CAF1016071.1"/>
    <property type="molecule type" value="Genomic_DNA"/>
</dbReference>
<proteinExistence type="predicted"/>
<accession>A0A814HXQ5</accession>
<dbReference type="OrthoDB" id="9975560at2759"/>
<comment type="caution">
    <text evidence="1">The sequence shown here is derived from an EMBL/GenBank/DDBJ whole genome shotgun (WGS) entry which is preliminary data.</text>
</comment>
<sequence>MYSKTKRSSCNNQITIHSLSNITDELRRKHEFDRRFNAIRLDRQSFNTCNQRKAILPRAPPVTLYEKSTSIDELLHKQTGIYGPYVQLAENRHRHRAFPSWYKGPGHFQEKSILESLFTRSSRYKGKFLPLPKENASHSKPSPGPTTYFKEFPSSSTNDKKNNSFIGFLSSTERFPQRKTSFLHLGPASYNSHTCSHALKLYRINKPKEEKKTLSKSQFSTRTHGSSCVTFVFTIFPLYFLKNS</sequence>
<dbReference type="AlphaFoldDB" id="A0A814HXQ5"/>
<protein>
    <submittedName>
        <fullName evidence="1">Uncharacterized protein</fullName>
    </submittedName>
</protein>